<accession>A0A1N6FPF6</accession>
<protein>
    <recommendedName>
        <fullName evidence="4">Conjugal transfer protein TraB</fullName>
    </recommendedName>
</protein>
<dbReference type="EMBL" id="FSRQ01000001">
    <property type="protein sequence ID" value="SIN97102.1"/>
    <property type="molecule type" value="Genomic_DNA"/>
</dbReference>
<dbReference type="STRING" id="59733.SAMN05421769_1481"/>
<feature type="compositionally biased region" description="Basic and acidic residues" evidence="1">
    <location>
        <begin position="36"/>
        <end position="60"/>
    </location>
</feature>
<evidence type="ECO:0000313" key="3">
    <source>
        <dbReference type="Proteomes" id="UP000184782"/>
    </source>
</evidence>
<dbReference type="AlphaFoldDB" id="A0A1N6FPF6"/>
<dbReference type="RefSeq" id="WP_074229634.1">
    <property type="nucleotide sequence ID" value="NZ_FSRQ01000001.1"/>
</dbReference>
<sequence>MGTDKNDFKKPDVDEDYLMNIISGDEPVTPHQKNQQQEEPKEIKPKAKEKARSSSSKKADYEETFLVNRFPSGRSGKVVYIRPEYHERLLRIVQLTREEKTTLYSYIDNILEHHFREFGDDITDYFNERFKPIL</sequence>
<proteinExistence type="predicted"/>
<name>A0A1N6FPF6_9FLAO</name>
<reference evidence="3" key="1">
    <citation type="submission" date="2016-12" db="EMBL/GenBank/DDBJ databases">
        <authorList>
            <person name="Varghese N."/>
            <person name="Submissions S."/>
        </authorList>
    </citation>
    <scope>NUCLEOTIDE SEQUENCE [LARGE SCALE GENOMIC DNA]</scope>
    <source>
        <strain evidence="3">DSM 16779</strain>
    </source>
</reference>
<dbReference type="Pfam" id="PF11888">
    <property type="entry name" value="DUF3408"/>
    <property type="match status" value="1"/>
</dbReference>
<evidence type="ECO:0008006" key="4">
    <source>
        <dbReference type="Google" id="ProtNLM"/>
    </source>
</evidence>
<dbReference type="Proteomes" id="UP000184782">
    <property type="component" value="Unassembled WGS sequence"/>
</dbReference>
<keyword evidence="3" id="KW-1185">Reference proteome</keyword>
<dbReference type="InterPro" id="IPR021823">
    <property type="entry name" value="DUF3408"/>
</dbReference>
<organism evidence="2 3">
    <name type="scientific">Chryseobacterium scophthalmum</name>
    <dbReference type="NCBI Taxonomy" id="59733"/>
    <lineage>
        <taxon>Bacteria</taxon>
        <taxon>Pseudomonadati</taxon>
        <taxon>Bacteroidota</taxon>
        <taxon>Flavobacteriia</taxon>
        <taxon>Flavobacteriales</taxon>
        <taxon>Weeksellaceae</taxon>
        <taxon>Chryseobacterium group</taxon>
        <taxon>Chryseobacterium</taxon>
    </lineage>
</organism>
<evidence type="ECO:0000313" key="2">
    <source>
        <dbReference type="EMBL" id="SIN97102.1"/>
    </source>
</evidence>
<feature type="region of interest" description="Disordered" evidence="1">
    <location>
        <begin position="19"/>
        <end position="60"/>
    </location>
</feature>
<gene>
    <name evidence="2" type="ORF">SAMN05421769_1481</name>
</gene>
<dbReference type="OrthoDB" id="949719at2"/>
<evidence type="ECO:0000256" key="1">
    <source>
        <dbReference type="SAM" id="MobiDB-lite"/>
    </source>
</evidence>